<dbReference type="PROSITE" id="PS50937">
    <property type="entry name" value="HTH_MERR_2"/>
    <property type="match status" value="1"/>
</dbReference>
<dbReference type="Pfam" id="PF13411">
    <property type="entry name" value="MerR_1"/>
    <property type="match status" value="1"/>
</dbReference>
<comment type="caution">
    <text evidence="3">The sequence shown here is derived from an EMBL/GenBank/DDBJ whole genome shotgun (WGS) entry which is preliminary data.</text>
</comment>
<evidence type="ECO:0000313" key="3">
    <source>
        <dbReference type="EMBL" id="MBP2380840.1"/>
    </source>
</evidence>
<gene>
    <name evidence="3" type="ORF">JOF43_000797</name>
</gene>
<dbReference type="Gene3D" id="1.10.1660.10">
    <property type="match status" value="1"/>
</dbReference>
<dbReference type="Proteomes" id="UP001519290">
    <property type="component" value="Unassembled WGS sequence"/>
</dbReference>
<dbReference type="SUPFAM" id="SSF46955">
    <property type="entry name" value="Putative DNA-binding domain"/>
    <property type="match status" value="1"/>
</dbReference>
<evidence type="ECO:0000313" key="4">
    <source>
        <dbReference type="Proteomes" id="UP001519290"/>
    </source>
</evidence>
<feature type="domain" description="HTH merR-type" evidence="2">
    <location>
        <begin position="15"/>
        <end position="83"/>
    </location>
</feature>
<dbReference type="RefSeq" id="WP_209899404.1">
    <property type="nucleotide sequence ID" value="NZ_BAAAJW010000015.1"/>
</dbReference>
<sequence length="129" mass="14278">MSVSDMHVRATSGPLLSIGDLGGATGASARSLRYYEEQGLLSPHRTRAGHRRYEREAVDRVALVQRLFAAGMTSAEIRPVLPGMIAEEHRTGDLVESLRGYRERLRQEIARQLDTIDILEEVIDAHVGA</sequence>
<dbReference type="EMBL" id="JAGIOD010000001">
    <property type="protein sequence ID" value="MBP2380840.1"/>
    <property type="molecule type" value="Genomic_DNA"/>
</dbReference>
<organism evidence="3 4">
    <name type="scientific">Brachybacterium sacelli</name>
    <dbReference type="NCBI Taxonomy" id="173364"/>
    <lineage>
        <taxon>Bacteria</taxon>
        <taxon>Bacillati</taxon>
        <taxon>Actinomycetota</taxon>
        <taxon>Actinomycetes</taxon>
        <taxon>Micrococcales</taxon>
        <taxon>Dermabacteraceae</taxon>
        <taxon>Brachybacterium</taxon>
    </lineage>
</organism>
<dbReference type="PANTHER" id="PTHR30204">
    <property type="entry name" value="REDOX-CYCLING DRUG-SENSING TRANSCRIPTIONAL ACTIVATOR SOXR"/>
    <property type="match status" value="1"/>
</dbReference>
<dbReference type="GO" id="GO:0003677">
    <property type="term" value="F:DNA binding"/>
    <property type="evidence" value="ECO:0007669"/>
    <property type="project" value="UniProtKB-KW"/>
</dbReference>
<dbReference type="SMART" id="SM00422">
    <property type="entry name" value="HTH_MERR"/>
    <property type="match status" value="1"/>
</dbReference>
<dbReference type="InterPro" id="IPR047057">
    <property type="entry name" value="MerR_fam"/>
</dbReference>
<dbReference type="InterPro" id="IPR000551">
    <property type="entry name" value="MerR-type_HTH_dom"/>
</dbReference>
<reference evidence="3 4" key="1">
    <citation type="submission" date="2021-03" db="EMBL/GenBank/DDBJ databases">
        <title>Sequencing the genomes of 1000 actinobacteria strains.</title>
        <authorList>
            <person name="Klenk H.-P."/>
        </authorList>
    </citation>
    <scope>NUCLEOTIDE SEQUENCE [LARGE SCALE GENOMIC DNA]</scope>
    <source>
        <strain evidence="3 4">DSM 14566</strain>
    </source>
</reference>
<evidence type="ECO:0000256" key="1">
    <source>
        <dbReference type="ARBA" id="ARBA00023125"/>
    </source>
</evidence>
<proteinExistence type="predicted"/>
<name>A0ABS4WXB2_9MICO</name>
<keyword evidence="1 3" id="KW-0238">DNA-binding</keyword>
<protein>
    <submittedName>
        <fullName evidence="3">DNA-binding transcriptional MerR regulator</fullName>
    </submittedName>
</protein>
<dbReference type="PANTHER" id="PTHR30204:SF97">
    <property type="entry name" value="MERR FAMILY REGULATORY PROTEIN"/>
    <property type="match status" value="1"/>
</dbReference>
<dbReference type="PRINTS" id="PR00040">
    <property type="entry name" value="HTHMERR"/>
</dbReference>
<evidence type="ECO:0000259" key="2">
    <source>
        <dbReference type="PROSITE" id="PS50937"/>
    </source>
</evidence>
<dbReference type="InterPro" id="IPR009061">
    <property type="entry name" value="DNA-bd_dom_put_sf"/>
</dbReference>
<accession>A0ABS4WXB2</accession>
<keyword evidence="4" id="KW-1185">Reference proteome</keyword>